<dbReference type="PANTHER" id="PTHR11001:SF2">
    <property type="entry name" value="MITOCHONDRIAL FISSION PROCESS PROTEIN 1"/>
    <property type="match status" value="1"/>
</dbReference>
<gene>
    <name evidence="6" type="primary">106667251</name>
</gene>
<keyword evidence="5" id="KW-0812">Transmembrane</keyword>
<sequence length="174" mass="19503">MLLEAECMGGEPSKKRRKKEKKKDGDLYRDSNLRYAGYSNEIGEALRPFIGRNLVTASYALASAYVIADVGSKSADAWKNTKGKKPDVRRKETFKKGSDALVWQSLASVIVPGFVLNRLAAISRFIICKTPAYQFRTLLTAATSLAVIPFIVEPIDRFVDGFMKDFVRPIYNKK</sequence>
<name>A0A8I6RZ71_CIMLE</name>
<evidence type="ECO:0000256" key="2">
    <source>
        <dbReference type="ARBA" id="ARBA00017835"/>
    </source>
</evidence>
<evidence type="ECO:0000313" key="6">
    <source>
        <dbReference type="EnsemblMetazoa" id="XP_014250583.1"/>
    </source>
</evidence>
<evidence type="ECO:0000256" key="1">
    <source>
        <dbReference type="ARBA" id="ARBA00009224"/>
    </source>
</evidence>
<dbReference type="KEGG" id="clec:106667251"/>
<dbReference type="InterPro" id="IPR019560">
    <property type="entry name" value="Mitochondrial_18_kDa_protein"/>
</dbReference>
<dbReference type="PANTHER" id="PTHR11001">
    <property type="entry name" value="MITOCHONDRIAL FISSION PROCESS PROTEIN 1"/>
    <property type="match status" value="1"/>
</dbReference>
<dbReference type="EnsemblMetazoa" id="XM_014395097.2">
    <property type="protein sequence ID" value="XP_014250583.1"/>
    <property type="gene ID" value="LOC106667251"/>
</dbReference>
<proteinExistence type="inferred from homology"/>
<feature type="transmembrane region" description="Helical" evidence="5">
    <location>
        <begin position="101"/>
        <end position="121"/>
    </location>
</feature>
<accession>A0A8I6RZ71</accession>
<dbReference type="AlphaFoldDB" id="A0A8I6RZ71"/>
<evidence type="ECO:0000256" key="5">
    <source>
        <dbReference type="SAM" id="Phobius"/>
    </source>
</evidence>
<dbReference type="Proteomes" id="UP000494040">
    <property type="component" value="Unassembled WGS sequence"/>
</dbReference>
<protein>
    <recommendedName>
        <fullName evidence="2">Mitochondrial fission process protein 1</fullName>
    </recommendedName>
    <alternativeName>
        <fullName evidence="3">Mitochondrial 18 kDa protein</fullName>
    </alternativeName>
</protein>
<dbReference type="GO" id="GO:0000266">
    <property type="term" value="P:mitochondrial fission"/>
    <property type="evidence" value="ECO:0007669"/>
    <property type="project" value="TreeGrafter"/>
</dbReference>
<keyword evidence="7" id="KW-1185">Reference proteome</keyword>
<comment type="similarity">
    <text evidence="1">Belongs to the MTFP1 family.</text>
</comment>
<feature type="region of interest" description="Disordered" evidence="4">
    <location>
        <begin position="1"/>
        <end position="25"/>
    </location>
</feature>
<evidence type="ECO:0000313" key="7">
    <source>
        <dbReference type="Proteomes" id="UP000494040"/>
    </source>
</evidence>
<keyword evidence="5" id="KW-0472">Membrane</keyword>
<dbReference type="GO" id="GO:0005739">
    <property type="term" value="C:mitochondrion"/>
    <property type="evidence" value="ECO:0007669"/>
    <property type="project" value="TreeGrafter"/>
</dbReference>
<keyword evidence="5" id="KW-1133">Transmembrane helix</keyword>
<feature type="transmembrane region" description="Helical" evidence="5">
    <location>
        <begin position="133"/>
        <end position="152"/>
    </location>
</feature>
<dbReference type="Pfam" id="PF10558">
    <property type="entry name" value="MTP18"/>
    <property type="match status" value="1"/>
</dbReference>
<reference evidence="6" key="1">
    <citation type="submission" date="2022-01" db="UniProtKB">
        <authorList>
            <consortium name="EnsemblMetazoa"/>
        </authorList>
    </citation>
    <scope>IDENTIFICATION</scope>
</reference>
<dbReference type="OMA" id="WATRKVM"/>
<evidence type="ECO:0000256" key="3">
    <source>
        <dbReference type="ARBA" id="ARBA00029631"/>
    </source>
</evidence>
<organism evidence="6 7">
    <name type="scientific">Cimex lectularius</name>
    <name type="common">Bed bug</name>
    <name type="synonym">Acanthia lectularia</name>
    <dbReference type="NCBI Taxonomy" id="79782"/>
    <lineage>
        <taxon>Eukaryota</taxon>
        <taxon>Metazoa</taxon>
        <taxon>Ecdysozoa</taxon>
        <taxon>Arthropoda</taxon>
        <taxon>Hexapoda</taxon>
        <taxon>Insecta</taxon>
        <taxon>Pterygota</taxon>
        <taxon>Neoptera</taxon>
        <taxon>Paraneoptera</taxon>
        <taxon>Hemiptera</taxon>
        <taxon>Heteroptera</taxon>
        <taxon>Panheteroptera</taxon>
        <taxon>Cimicomorpha</taxon>
        <taxon>Cimicidae</taxon>
        <taxon>Cimex</taxon>
    </lineage>
</organism>
<evidence type="ECO:0000256" key="4">
    <source>
        <dbReference type="SAM" id="MobiDB-lite"/>
    </source>
</evidence>
<dbReference type="OrthoDB" id="424969at2759"/>